<sequence length="108" mass="12004">MVNQTPDLLTPYEANCHTEISTVLVLASDLQEGQQVLYHGTRLKVRRVIPAFTRSQACHVHLVPLNWQPPTGVSQQLADREEAAVLIRVACPVLKPFQVVAESLHSAR</sequence>
<proteinExistence type="predicted"/>
<dbReference type="KEGG" id="tsin:OXH18_04535"/>
<dbReference type="EMBL" id="CP113797">
    <property type="protein sequence ID" value="WAL61272.1"/>
    <property type="molecule type" value="Genomic_DNA"/>
</dbReference>
<keyword evidence="2" id="KW-1185">Reference proteome</keyword>
<dbReference type="Proteomes" id="UP001163152">
    <property type="component" value="Chromosome"/>
</dbReference>
<evidence type="ECO:0000313" key="2">
    <source>
        <dbReference type="Proteomes" id="UP001163152"/>
    </source>
</evidence>
<protein>
    <submittedName>
        <fullName evidence="1">Uncharacterized protein</fullName>
    </submittedName>
</protein>
<dbReference type="AlphaFoldDB" id="A0A9E8ZGC4"/>
<reference evidence="1" key="1">
    <citation type="submission" date="2022-12" db="EMBL/GenBank/DDBJ databases">
        <title>Polyphasic identification of a Novel Hot-Spring Cyanobacterium Ocullathermofonsia sinensis gen nov. sp. nov. and Genomic Insights on its Adaptations to the Thermal Habitat.</title>
        <authorList>
            <person name="Daroch M."/>
            <person name="Tang J."/>
            <person name="Jiang Y."/>
        </authorList>
    </citation>
    <scope>NUCLEOTIDE SEQUENCE</scope>
    <source>
        <strain evidence="1">PKUAC-SCTA174</strain>
    </source>
</reference>
<accession>A0A9E8ZGC4</accession>
<name>A0A9E8ZGC4_9CYAN</name>
<organism evidence="1 2">
    <name type="scientific">Thermocoleostomius sinensis A174</name>
    <dbReference type="NCBI Taxonomy" id="2016057"/>
    <lineage>
        <taxon>Bacteria</taxon>
        <taxon>Bacillati</taxon>
        <taxon>Cyanobacteriota</taxon>
        <taxon>Cyanophyceae</taxon>
        <taxon>Oculatellales</taxon>
        <taxon>Oculatellaceae</taxon>
        <taxon>Thermocoleostomius</taxon>
    </lineage>
</organism>
<evidence type="ECO:0000313" key="1">
    <source>
        <dbReference type="EMBL" id="WAL61272.1"/>
    </source>
</evidence>
<dbReference type="RefSeq" id="WP_268611226.1">
    <property type="nucleotide sequence ID" value="NZ_CP113797.1"/>
</dbReference>
<gene>
    <name evidence="1" type="ORF">OXH18_04535</name>
</gene>